<dbReference type="EMBL" id="AP028912">
    <property type="protein sequence ID" value="BES93877.1"/>
    <property type="molecule type" value="Genomic_DNA"/>
</dbReference>
<reference evidence="1 2" key="1">
    <citation type="submission" date="2023-09" db="EMBL/GenBank/DDBJ databases">
        <title>Nesidiocoris tenuis whole genome shotgun sequence.</title>
        <authorList>
            <person name="Shibata T."/>
            <person name="Shimoda M."/>
            <person name="Kobayashi T."/>
            <person name="Uehara T."/>
        </authorList>
    </citation>
    <scope>NUCLEOTIDE SEQUENCE [LARGE SCALE GENOMIC DNA]</scope>
    <source>
        <strain evidence="1 2">Japan</strain>
    </source>
</reference>
<proteinExistence type="predicted"/>
<gene>
    <name evidence="1" type="ORF">NTJ_06686</name>
</gene>
<accession>A0ABN7ATY1</accession>
<dbReference type="Proteomes" id="UP001307889">
    <property type="component" value="Chromosome 4"/>
</dbReference>
<keyword evidence="2" id="KW-1185">Reference proteome</keyword>
<name>A0ABN7ATY1_9HEMI</name>
<sequence length="101" mass="11111">MLAPADGNAVGHQPPAANNLFRRERRLVGKAMSQERRDVRGTWDAVPCDWLELCVVLVLVSQMKHLRRLPPLLPGHSGSSTSLQEHFYGHITGCSSSSPNP</sequence>
<evidence type="ECO:0000313" key="2">
    <source>
        <dbReference type="Proteomes" id="UP001307889"/>
    </source>
</evidence>
<evidence type="ECO:0000313" key="1">
    <source>
        <dbReference type="EMBL" id="BES93877.1"/>
    </source>
</evidence>
<protein>
    <submittedName>
        <fullName evidence="1">Uncharacterized protein</fullName>
    </submittedName>
</protein>
<organism evidence="1 2">
    <name type="scientific">Nesidiocoris tenuis</name>
    <dbReference type="NCBI Taxonomy" id="355587"/>
    <lineage>
        <taxon>Eukaryota</taxon>
        <taxon>Metazoa</taxon>
        <taxon>Ecdysozoa</taxon>
        <taxon>Arthropoda</taxon>
        <taxon>Hexapoda</taxon>
        <taxon>Insecta</taxon>
        <taxon>Pterygota</taxon>
        <taxon>Neoptera</taxon>
        <taxon>Paraneoptera</taxon>
        <taxon>Hemiptera</taxon>
        <taxon>Heteroptera</taxon>
        <taxon>Panheteroptera</taxon>
        <taxon>Cimicomorpha</taxon>
        <taxon>Miridae</taxon>
        <taxon>Dicyphina</taxon>
        <taxon>Nesidiocoris</taxon>
    </lineage>
</organism>